<dbReference type="PROSITE" id="PS50943">
    <property type="entry name" value="HTH_CROC1"/>
    <property type="match status" value="1"/>
</dbReference>
<gene>
    <name evidence="2" type="ORF">ENM28_01870</name>
</gene>
<dbReference type="InterPro" id="IPR039418">
    <property type="entry name" value="LexA-like"/>
</dbReference>
<dbReference type="SUPFAM" id="SSF51306">
    <property type="entry name" value="LexA/Signal peptidase"/>
    <property type="match status" value="1"/>
</dbReference>
<name>A0A7C5VEY4_9DEIN</name>
<dbReference type="GO" id="GO:0003677">
    <property type="term" value="F:DNA binding"/>
    <property type="evidence" value="ECO:0007669"/>
    <property type="project" value="InterPro"/>
</dbReference>
<evidence type="ECO:0000313" key="2">
    <source>
        <dbReference type="EMBL" id="HHM67467.1"/>
    </source>
</evidence>
<dbReference type="Gene3D" id="2.10.109.10">
    <property type="entry name" value="Umud Fragment, subunit A"/>
    <property type="match status" value="1"/>
</dbReference>
<dbReference type="InterPro" id="IPR010982">
    <property type="entry name" value="Lambda_DNA-bd_dom_sf"/>
</dbReference>
<dbReference type="InterPro" id="IPR015927">
    <property type="entry name" value="Peptidase_S24_S26A/B/C"/>
</dbReference>
<protein>
    <submittedName>
        <fullName evidence="2">LexA family transcriptional regulator</fullName>
    </submittedName>
</protein>
<dbReference type="InterPro" id="IPR036286">
    <property type="entry name" value="LexA/Signal_pep-like_sf"/>
</dbReference>
<comment type="caution">
    <text evidence="2">The sequence shown here is derived from an EMBL/GenBank/DDBJ whole genome shotgun (WGS) entry which is preliminary data.</text>
</comment>
<dbReference type="Pfam" id="PF00717">
    <property type="entry name" value="Peptidase_S24"/>
    <property type="match status" value="1"/>
</dbReference>
<dbReference type="SUPFAM" id="SSF47413">
    <property type="entry name" value="lambda repressor-like DNA-binding domains"/>
    <property type="match status" value="1"/>
</dbReference>
<dbReference type="Gene3D" id="1.10.260.40">
    <property type="entry name" value="lambda repressor-like DNA-binding domains"/>
    <property type="match status" value="1"/>
</dbReference>
<organism evidence="2">
    <name type="scientific">Thermus caliditerrae</name>
    <dbReference type="NCBI Taxonomy" id="1330700"/>
    <lineage>
        <taxon>Bacteria</taxon>
        <taxon>Thermotogati</taxon>
        <taxon>Deinococcota</taxon>
        <taxon>Deinococci</taxon>
        <taxon>Thermales</taxon>
        <taxon>Thermaceae</taxon>
        <taxon>Thermus</taxon>
    </lineage>
</organism>
<evidence type="ECO:0000259" key="1">
    <source>
        <dbReference type="PROSITE" id="PS50943"/>
    </source>
</evidence>
<reference evidence="2" key="1">
    <citation type="journal article" date="2020" name="mSystems">
        <title>Genome- and Community-Level Interaction Insights into Carbon Utilization and Element Cycling Functions of Hydrothermarchaeota in Hydrothermal Sediment.</title>
        <authorList>
            <person name="Zhou Z."/>
            <person name="Liu Y."/>
            <person name="Xu W."/>
            <person name="Pan J."/>
            <person name="Luo Z.H."/>
            <person name="Li M."/>
        </authorList>
    </citation>
    <scope>NUCLEOTIDE SEQUENCE [LARGE SCALE GENOMIC DNA]</scope>
    <source>
        <strain evidence="2">SpSt-1071</strain>
    </source>
</reference>
<dbReference type="AlphaFoldDB" id="A0A7C5VEY4"/>
<feature type="domain" description="HTH cro/C1-type" evidence="1">
    <location>
        <begin position="37"/>
        <end position="86"/>
    </location>
</feature>
<dbReference type="InterPro" id="IPR001387">
    <property type="entry name" value="Cro/C1-type_HTH"/>
</dbReference>
<dbReference type="CDD" id="cd00093">
    <property type="entry name" value="HTH_XRE"/>
    <property type="match status" value="1"/>
</dbReference>
<dbReference type="SMART" id="SM00530">
    <property type="entry name" value="HTH_XRE"/>
    <property type="match status" value="1"/>
</dbReference>
<dbReference type="CDD" id="cd06529">
    <property type="entry name" value="S24_LexA-like"/>
    <property type="match status" value="1"/>
</dbReference>
<dbReference type="EMBL" id="DRXE01000071">
    <property type="protein sequence ID" value="HHM67467.1"/>
    <property type="molecule type" value="Genomic_DNA"/>
</dbReference>
<proteinExistence type="predicted"/>
<sequence>MCVKGGTMGKLSGQQNLEGPFAEEILAAMRRLGMKRLEEFADAFGLGRTTVYNLVLGRKIGDKWVKPSLDTVVRLSKALEIPVETLIAKLYEEEELAPTAVRIPLLGYVGGGPSQLEEIADRTVPVRWRGSAKHLVAFRVRGDSMCAGKRPICDGDIIIVNTEDKGHPGAVVVARLANGEYVVKKMVNGHLVSTNPEANGGPPVIPLAEVEEVVGRVVEVRSMLD</sequence>
<accession>A0A7C5VEY4</accession>